<evidence type="ECO:0000313" key="3">
    <source>
        <dbReference type="WBParaSite" id="PDA_v2.g18446.t1"/>
    </source>
</evidence>
<sequence length="449" mass="53557">MKPATTFYLHRILYSSKEYPLTYSVYLQNLRSQLPEKSISIKRLKYLLIIFIGIFLLFSILLPTHIYVTNAIFGPYHLTLSELIKHVKDYKKNGERWKSYRMEYIQVEFGEGNILNPEIINNKTQNIRRYSDAWKKDRIIATYKKLKNPKMYIKLPTKNSNHFHSEFPFDFTKFSYETLKCILRILLQTKSQEDLNNLEFNDKIDIFNFIKNEYSKNATEFNVGILTKCGILIGFLYKPMYEIAFLPTGRYLFSPNDISLDATRQYFSTYILYVLIICCTLFLGVFLYTFFNVIQYYIKRFRFEIFERYGFFSATKYVFNKNVEDELWLLNLPGNIYEQLIQLDDLINRSTHKYSKIAIINLPNNHQYVVISSVDHVDVNNFEERPFTICPVSDIRKIVSEGIYCINDSNVEVQIRWPSKSLLKEDCRAEWLHSKLLEISEKYRQQFVY</sequence>
<feature type="transmembrane region" description="Helical" evidence="1">
    <location>
        <begin position="270"/>
        <end position="298"/>
    </location>
</feature>
<protein>
    <submittedName>
        <fullName evidence="3">Uncharacterized protein</fullName>
    </submittedName>
</protein>
<dbReference type="WBParaSite" id="PDA_v2.g18446.t1">
    <property type="protein sequence ID" value="PDA_v2.g18446.t1"/>
    <property type="gene ID" value="PDA_v2.g18446"/>
</dbReference>
<evidence type="ECO:0000313" key="2">
    <source>
        <dbReference type="Proteomes" id="UP000887578"/>
    </source>
</evidence>
<accession>A0A914PKH7</accession>
<keyword evidence="1" id="KW-0812">Transmembrane</keyword>
<feature type="transmembrane region" description="Helical" evidence="1">
    <location>
        <begin position="46"/>
        <end position="68"/>
    </location>
</feature>
<dbReference type="AlphaFoldDB" id="A0A914PKH7"/>
<dbReference type="Proteomes" id="UP000887578">
    <property type="component" value="Unplaced"/>
</dbReference>
<evidence type="ECO:0000256" key="1">
    <source>
        <dbReference type="SAM" id="Phobius"/>
    </source>
</evidence>
<proteinExistence type="predicted"/>
<keyword evidence="1" id="KW-1133">Transmembrane helix</keyword>
<reference evidence="3" key="1">
    <citation type="submission" date="2022-11" db="UniProtKB">
        <authorList>
            <consortium name="WormBaseParasite"/>
        </authorList>
    </citation>
    <scope>IDENTIFICATION</scope>
</reference>
<keyword evidence="1" id="KW-0472">Membrane</keyword>
<name>A0A914PKH7_9BILA</name>
<keyword evidence="2" id="KW-1185">Reference proteome</keyword>
<organism evidence="2 3">
    <name type="scientific">Panagrolaimus davidi</name>
    <dbReference type="NCBI Taxonomy" id="227884"/>
    <lineage>
        <taxon>Eukaryota</taxon>
        <taxon>Metazoa</taxon>
        <taxon>Ecdysozoa</taxon>
        <taxon>Nematoda</taxon>
        <taxon>Chromadorea</taxon>
        <taxon>Rhabditida</taxon>
        <taxon>Tylenchina</taxon>
        <taxon>Panagrolaimomorpha</taxon>
        <taxon>Panagrolaimoidea</taxon>
        <taxon>Panagrolaimidae</taxon>
        <taxon>Panagrolaimus</taxon>
    </lineage>
</organism>